<dbReference type="InterPro" id="IPR050164">
    <property type="entry name" value="Peptidase_C19"/>
</dbReference>
<dbReference type="PANTHER" id="PTHR24006:SF910">
    <property type="entry name" value="UBIQUITINYL HYDROLASE 1"/>
    <property type="match status" value="1"/>
</dbReference>
<reference evidence="2" key="1">
    <citation type="journal article" date="2020" name="J. Eukaryot. Microbiol.">
        <title>De novo Sequencing, Assembly and Annotation of the Transcriptome for the Free-Living Testate Amoeba Arcella intermedia.</title>
        <authorList>
            <person name="Ribeiro G.M."/>
            <person name="Porfirio-Sousa A.L."/>
            <person name="Maurer-Alcala X.X."/>
            <person name="Katz L.A."/>
            <person name="Lahr D.J.G."/>
        </authorList>
    </citation>
    <scope>NUCLEOTIDE SEQUENCE</scope>
</reference>
<organism evidence="2">
    <name type="scientific">Arcella intermedia</name>
    <dbReference type="NCBI Taxonomy" id="1963864"/>
    <lineage>
        <taxon>Eukaryota</taxon>
        <taxon>Amoebozoa</taxon>
        <taxon>Tubulinea</taxon>
        <taxon>Elardia</taxon>
        <taxon>Arcellinida</taxon>
        <taxon>Sphaerothecina</taxon>
        <taxon>Arcellidae</taxon>
        <taxon>Arcella</taxon>
    </lineage>
</organism>
<protein>
    <recommendedName>
        <fullName evidence="1">USP domain-containing protein</fullName>
    </recommendedName>
</protein>
<dbReference type="Pfam" id="PF00443">
    <property type="entry name" value="UCH"/>
    <property type="match status" value="1"/>
</dbReference>
<dbReference type="InterPro" id="IPR028889">
    <property type="entry name" value="USP"/>
</dbReference>
<accession>A0A6B2KW10</accession>
<dbReference type="EMBL" id="GIBP01000035">
    <property type="protein sequence ID" value="NDV29004.1"/>
    <property type="molecule type" value="Transcribed_RNA"/>
</dbReference>
<dbReference type="GO" id="GO:0004843">
    <property type="term" value="F:cysteine-type deubiquitinase activity"/>
    <property type="evidence" value="ECO:0007669"/>
    <property type="project" value="InterPro"/>
</dbReference>
<dbReference type="GO" id="GO:0016579">
    <property type="term" value="P:protein deubiquitination"/>
    <property type="evidence" value="ECO:0007669"/>
    <property type="project" value="InterPro"/>
</dbReference>
<name>A0A6B2KW10_9EUKA</name>
<proteinExistence type="predicted"/>
<dbReference type="CDD" id="cd02659">
    <property type="entry name" value="peptidase_C19C"/>
    <property type="match status" value="1"/>
</dbReference>
<dbReference type="InterPro" id="IPR001394">
    <property type="entry name" value="Peptidase_C19_UCH"/>
</dbReference>
<feature type="domain" description="USP" evidence="1">
    <location>
        <begin position="207"/>
        <end position="543"/>
    </location>
</feature>
<dbReference type="InterPro" id="IPR018200">
    <property type="entry name" value="USP_CS"/>
</dbReference>
<dbReference type="Gene3D" id="3.90.70.10">
    <property type="entry name" value="Cysteine proteinases"/>
    <property type="match status" value="1"/>
</dbReference>
<evidence type="ECO:0000259" key="1">
    <source>
        <dbReference type="PROSITE" id="PS50235"/>
    </source>
</evidence>
<dbReference type="GO" id="GO:0005829">
    <property type="term" value="C:cytosol"/>
    <property type="evidence" value="ECO:0007669"/>
    <property type="project" value="TreeGrafter"/>
</dbReference>
<sequence length="1571" mass="183077">MQRIMAKMMGMFQAFENLYALENPTVLHQCAEYFSLLNQVFDIIHSRKLISLNASGAQWSFSLTIDLVKIIISMLSKHPIIETTSSSPVDIFLVGLLNTLKNLLSKNPGLKSSLAYGSSILNLVYRKCLFELPEPSTPHHFFPPLCKTPRSRVAAFAVLFELVKDKFGRKNFEYVLEELMQLHKQQILRKDWSYSPPLYEKASCGFVGLQNLGATCYMNSLLQQFYMRPEFRYGILSVEDTAEKKEESLLYQLQTIFTNLQESAKKSYDPTDFCKACIVDGRPIRTNEQMDVDEFFNKLFDKIESLLKDTPQKKMLDHFFGGNLVNQIISKECDHCSERIESFFTLSLEVKNKNHINESLDLFVQGDVLDGENKYFCGDCNKKVTALKRSCISKLPNNLILHLKRFEYDLTTNRRSKVNQYCSFEFQLDLEPFTKEGLDRREKGTQQAEDIHPDYYIYELTGILVHTGTTESGHYYSYIRDPNTKLWYLFNDQSVTPFDISQMPDQCYGGFEYSTVWDPILQKPVPKQYPKHNNAYMLFYDRVYKDNSQLVPSIPEALFQEVWKKNRKFLIDKTLFDSDYSNFMRNMLDMAQQDQSVDEELRIKLIELGTRYFIQPLAHSRDKSKLPDFTRILKFLYSGNELACKWFLQTLINNNWLFDMLFQCDTPEVQFQFVELVNYVVSEMDKIESEKYDEYINELENTATQEKENSETQGDQMTVENDSVLVVPKFLYVLVELRKNVFKYPKYYMYYFYLFEKITLIGGKMRSLLIRMNIPKIFVELFTKIPEKNSALRKNCKYLVGTLSILARGSIIERHPGNPSPLELEECCPVANPETFIDYEFVYNAISDGTNNEAIANILVHLSWNNEQFSTKVVENIAKGFEKDTFSNYGNHFEIFRVLLNINDSLKPTRMKSITRNFVNITNQFLKFKNATASSISFLLDYIKQYQSENVLEVLDEMKAQWFIWILYEEKEVARTCTRDLILSLSPLTPSPITEETLSAIRPRLHEMIHLLLNVLATNRTQYISFAKPTECGSIKEIKQYDFALVQYFSLLQLFILSKEEQDLFKDHITNFVDLLPYTNHSLVPQNCNQLEMVKFFWVLTRKNPELLEVLAKSKNFMDHYLSITMSPQTIEFNSNFLFYYYRLLAKILKIFPEFQEKVFNHTSFYWAIKNIYLSPSYPNLSGKLQSILDLVMNDERRFVIVEKLVPDLKNMDLCLKKSLSLLTTYLNMNSLIAFNFIQNKGLTQLSDRITKLGKTVIQESLLVILKFLELLFLKIADPAQEELRNVLCEYSDQITQITLKLSDLVISPQTLDILKIITNTLLQIVTLTYRNDIQTVHYTQVARLSLNLLIQHFSKVVKPAVESVSIEYIEHRTTFICKLCSLFLFPEEQFDCLEEKTLEEVESKAIHLVVKEGFEAFKTSFSSRAVVISLLFRIWSNDKLQGKLKSETTFVPLIFSLLSTSFFPMDMHTGIGFQFLSSVIPEIMRNMDQDTKSKLLQTITNNFFLLKVTPIEEETLLVQGLIGIFSIISELEEGLQELFKSEVDCTWVKEILEHLKDTTPDKDRLKVLLW</sequence>
<evidence type="ECO:0000313" key="2">
    <source>
        <dbReference type="EMBL" id="NDV29004.1"/>
    </source>
</evidence>
<dbReference type="GO" id="GO:0005634">
    <property type="term" value="C:nucleus"/>
    <property type="evidence" value="ECO:0007669"/>
    <property type="project" value="TreeGrafter"/>
</dbReference>
<dbReference type="PROSITE" id="PS50235">
    <property type="entry name" value="USP_3"/>
    <property type="match status" value="1"/>
</dbReference>
<dbReference type="SUPFAM" id="SSF54001">
    <property type="entry name" value="Cysteine proteinases"/>
    <property type="match status" value="1"/>
</dbReference>
<dbReference type="InterPro" id="IPR038765">
    <property type="entry name" value="Papain-like_cys_pep_sf"/>
</dbReference>
<dbReference type="PROSITE" id="PS00972">
    <property type="entry name" value="USP_1"/>
    <property type="match status" value="1"/>
</dbReference>
<dbReference type="PANTHER" id="PTHR24006">
    <property type="entry name" value="UBIQUITIN CARBOXYL-TERMINAL HYDROLASE"/>
    <property type="match status" value="1"/>
</dbReference>
<dbReference type="FunFam" id="3.90.70.10:FF:000022">
    <property type="entry name" value="Ubiquitin carboxyl-terminal hydrolase 24"/>
    <property type="match status" value="1"/>
</dbReference>
<dbReference type="PROSITE" id="PS00973">
    <property type="entry name" value="USP_2"/>
    <property type="match status" value="1"/>
</dbReference>